<protein>
    <submittedName>
        <fullName evidence="1">DUF2948 family protein</fullName>
    </submittedName>
</protein>
<dbReference type="InterPro" id="IPR021335">
    <property type="entry name" value="DUF2948"/>
</dbReference>
<dbReference type="RefSeq" id="WP_140193580.1">
    <property type="nucleotide sequence ID" value="NZ_CP065915.1"/>
</dbReference>
<dbReference type="EMBL" id="VFFF01000001">
    <property type="protein sequence ID" value="TNY32897.1"/>
    <property type="molecule type" value="Genomic_DNA"/>
</dbReference>
<dbReference type="Pfam" id="PF11164">
    <property type="entry name" value="DUF2948"/>
    <property type="match status" value="1"/>
</dbReference>
<name>A0A5C5GFP6_9RHOB</name>
<proteinExistence type="predicted"/>
<comment type="caution">
    <text evidence="1">The sequence shown here is derived from an EMBL/GenBank/DDBJ whole genome shotgun (WGS) entry which is preliminary data.</text>
</comment>
<reference evidence="1 2" key="1">
    <citation type="submission" date="2019-06" db="EMBL/GenBank/DDBJ databases">
        <title>Genome of new Rhodobacteraceae sp. SM1903.</title>
        <authorList>
            <person name="Ren X."/>
        </authorList>
    </citation>
    <scope>NUCLEOTIDE SEQUENCE [LARGE SCALE GENOMIC DNA]</scope>
    <source>
        <strain evidence="1 2">SM1903</strain>
    </source>
</reference>
<keyword evidence="2" id="KW-1185">Reference proteome</keyword>
<dbReference type="AlphaFoldDB" id="A0A5C5GFP6"/>
<accession>A0A5C5GFP6</accession>
<evidence type="ECO:0000313" key="1">
    <source>
        <dbReference type="EMBL" id="TNY32897.1"/>
    </source>
</evidence>
<gene>
    <name evidence="1" type="ORF">FHY64_06365</name>
</gene>
<dbReference type="Proteomes" id="UP000314011">
    <property type="component" value="Unassembled WGS sequence"/>
</dbReference>
<evidence type="ECO:0000313" key="2">
    <source>
        <dbReference type="Proteomes" id="UP000314011"/>
    </source>
</evidence>
<sequence length="158" mass="17344">MTEDARFEDGGEQPLRLRALDAEDLAVISGLVQDGVLPGGEMTWDRKARRFGMLVNRFRWEDAPKAQARARDYERVQAVIAIENVELVRVQGIDPSDKDTVLSVLAITFEPGEDGAGHVLVTLAGDGAIRVQVEALEVLLRDVTRPYRAPSGKAPAHE</sequence>
<dbReference type="OrthoDB" id="9806367at2"/>
<organism evidence="1 2">
    <name type="scientific">Pelagovum pacificum</name>
    <dbReference type="NCBI Taxonomy" id="2588711"/>
    <lineage>
        <taxon>Bacteria</taxon>
        <taxon>Pseudomonadati</taxon>
        <taxon>Pseudomonadota</taxon>
        <taxon>Alphaproteobacteria</taxon>
        <taxon>Rhodobacterales</taxon>
        <taxon>Paracoccaceae</taxon>
        <taxon>Pelagovum</taxon>
    </lineage>
</organism>